<feature type="domain" description="Membrane transport protein MMPL" evidence="7">
    <location>
        <begin position="7"/>
        <end position="111"/>
    </location>
</feature>
<evidence type="ECO:0000256" key="3">
    <source>
        <dbReference type="ARBA" id="ARBA00022692"/>
    </source>
</evidence>
<feature type="transmembrane region" description="Helical" evidence="6">
    <location>
        <begin position="40"/>
        <end position="63"/>
    </location>
</feature>
<dbReference type="RefSeq" id="WP_240381953.1">
    <property type="nucleotide sequence ID" value="NZ_JAJUOL010001030.1"/>
</dbReference>
<dbReference type="GO" id="GO:0005886">
    <property type="term" value="C:plasma membrane"/>
    <property type="evidence" value="ECO:0007669"/>
    <property type="project" value="UniProtKB-SubCell"/>
</dbReference>
<feature type="transmembrane region" description="Helical" evidence="6">
    <location>
        <begin position="70"/>
        <end position="90"/>
    </location>
</feature>
<dbReference type="PANTHER" id="PTHR33406:SF12">
    <property type="entry name" value="BLR2997 PROTEIN"/>
    <property type="match status" value="1"/>
</dbReference>
<dbReference type="AlphaFoldDB" id="A0AAW5EKK1"/>
<keyword evidence="5 6" id="KW-0472">Membrane</keyword>
<evidence type="ECO:0000256" key="5">
    <source>
        <dbReference type="ARBA" id="ARBA00023136"/>
    </source>
</evidence>
<keyword evidence="4 6" id="KW-1133">Transmembrane helix</keyword>
<dbReference type="EMBL" id="JAJUOL010001030">
    <property type="protein sequence ID" value="MCH3853513.1"/>
    <property type="molecule type" value="Genomic_DNA"/>
</dbReference>
<dbReference type="Gene3D" id="1.20.1640.10">
    <property type="entry name" value="Multidrug efflux transporter AcrB transmembrane domain"/>
    <property type="match status" value="1"/>
</dbReference>
<evidence type="ECO:0000313" key="8">
    <source>
        <dbReference type="EMBL" id="MCH3853513.1"/>
    </source>
</evidence>
<accession>A0AAW5EKK1</accession>
<proteinExistence type="predicted"/>
<comment type="caution">
    <text evidence="8">The sequence shown here is derived from an EMBL/GenBank/DDBJ whole genome shotgun (WGS) entry which is preliminary data.</text>
</comment>
<name>A0AAW5EKK1_CAMJU</name>
<organism evidence="8 9">
    <name type="scientific">Campylobacter jejuni</name>
    <dbReference type="NCBI Taxonomy" id="197"/>
    <lineage>
        <taxon>Bacteria</taxon>
        <taxon>Pseudomonadati</taxon>
        <taxon>Campylobacterota</taxon>
        <taxon>Epsilonproteobacteria</taxon>
        <taxon>Campylobacterales</taxon>
        <taxon>Campylobacteraceae</taxon>
        <taxon>Campylobacter</taxon>
    </lineage>
</organism>
<gene>
    <name evidence="8" type="ORF">LZC39_15600</name>
</gene>
<protein>
    <submittedName>
        <fullName evidence="8">MMPL family transporter</fullName>
    </submittedName>
</protein>
<evidence type="ECO:0000256" key="1">
    <source>
        <dbReference type="ARBA" id="ARBA00004651"/>
    </source>
</evidence>
<dbReference type="InterPro" id="IPR050545">
    <property type="entry name" value="Mycobact_MmpL"/>
</dbReference>
<evidence type="ECO:0000313" key="9">
    <source>
        <dbReference type="Proteomes" id="UP001199644"/>
    </source>
</evidence>
<evidence type="ECO:0000256" key="2">
    <source>
        <dbReference type="ARBA" id="ARBA00022475"/>
    </source>
</evidence>
<dbReference type="InterPro" id="IPR004869">
    <property type="entry name" value="MMPL_dom"/>
</dbReference>
<feature type="non-terminal residue" evidence="8">
    <location>
        <position position="1"/>
    </location>
</feature>
<feature type="non-terminal residue" evidence="8">
    <location>
        <position position="118"/>
    </location>
</feature>
<keyword evidence="3 6" id="KW-0812">Transmembrane</keyword>
<comment type="subcellular location">
    <subcellularLocation>
        <location evidence="1">Cell membrane</location>
        <topology evidence="1">Multi-pass membrane protein</topology>
    </subcellularLocation>
</comment>
<evidence type="ECO:0000259" key="7">
    <source>
        <dbReference type="Pfam" id="PF03176"/>
    </source>
</evidence>
<reference evidence="8" key="1">
    <citation type="submission" date="2021-12" db="EMBL/GenBank/DDBJ databases">
        <title>Prevalence of phenicol resistance gene fexA in Campylobacter isolated from poultry supply chain.</title>
        <authorList>
            <person name="Tang B."/>
            <person name="Zheng X."/>
            <person name="Lin J."/>
            <person name="Lin R."/>
            <person name="Yang H."/>
            <person name="Shen Z."/>
            <person name="Xia F."/>
        </authorList>
    </citation>
    <scope>NUCLEOTIDE SEQUENCE</scope>
    <source>
        <strain evidence="8">CJHN2011004</strain>
    </source>
</reference>
<dbReference type="Proteomes" id="UP001199644">
    <property type="component" value="Unassembled WGS sequence"/>
</dbReference>
<dbReference type="SUPFAM" id="SSF82866">
    <property type="entry name" value="Multidrug efflux transporter AcrB transmembrane domain"/>
    <property type="match status" value="1"/>
</dbReference>
<keyword evidence="2" id="KW-1003">Cell membrane</keyword>
<dbReference type="Pfam" id="PF03176">
    <property type="entry name" value="MMPL"/>
    <property type="match status" value="1"/>
</dbReference>
<dbReference type="PANTHER" id="PTHR33406">
    <property type="entry name" value="MEMBRANE PROTEIN MJ1562-RELATED"/>
    <property type="match status" value="1"/>
</dbReference>
<sequence length="118" mass="13326">RRNEFLTNLKQELETLLKNDGVEIQITGIMLLYNNMLQSLFSSQFDTLVFVILVIFVLFIIIFRSLKFSIIALLVNIIPLSMVFALMGILGIPLDMMSITIAAIAIGIGVDDTIHYIY</sequence>
<evidence type="ECO:0000256" key="4">
    <source>
        <dbReference type="ARBA" id="ARBA00022989"/>
    </source>
</evidence>
<evidence type="ECO:0000256" key="6">
    <source>
        <dbReference type="SAM" id="Phobius"/>
    </source>
</evidence>